<dbReference type="GeneID" id="115742978"/>
<sequence length="1009" mass="114755">MASSDAPSGCEYQVFLSFRGPDTRTGFTDVLFHSLTSAGIRVFRDDEELRVGERIDGSLWRAIDNSRIYIPIFSRTYASSQWCLRELTQIVVNTFKSEGTKEILPIFFDVNPDDVKLKTPLYRDAVLNLEHEKKLSPEQVNAWREALMEVDAIKGWEVKKYKGHGELINLVVEEVVKKLKTKHRSVTEHLVGIDDRVVAVSKLLDVNSGGVRLVQIYGMGGIGKTTLAKKKKNVQTLDIDLRRSRVKDIKSEEIGRFENLRCLKLNGGTFVGNLAVCLTKLRWIFWSHPPRMSNSTNVHFKNVVVLRISYHDFMDDSKLQSLIETAIKLKVLSVESCPRITKTPKFSGYLNLERLTFTNCSNLRRIDDSIGKLKCLIKLKIDMCNHLEDLPEELGDLVNLEHFFVKGLEVKKLPDSIWKLKSLRKLRFFGIKNFYLTSFWELPSAIRMLQNLEVLIINTSNLGGQLPSEIGSLPSLKILDLSFTSVSGVPKTVGMLPRLQRLELRLCNEIQELPALPTSLTHLLASSISLRVVPDLSNLANLVELNLNEEGGRGCCTGELRGFGRLSKLTKLSLGLCNVPATELASLHLLKELHLFGLDQETFPQLPLSLQKLSLNNFNSAASIFPNLRDLLSLELYNCPMQEFQLDGLQLPHLRDFTVQCCGRLKRFRLSNMTKLTCFAVRACPKLAEIQFSWPFELLEHLCLSGCESLERLVYVGEAADDDDESVKEMITCEGRLVLASEALRKLRVFELAACHKILEIHVVGTSESWEVFHVWNHPLLQGIRGLPNLKNLRSLSAHFCAGLEVVEGLDELEFLNLLSVRGCQSLERLIDKSTTRLPNDCHLDISGCEKLREARRGFEGSVTYFKHHKEQQQELKPSRGVSLQPVQEQEQELESHLHQEQEREQELEPSGRVTSQPEQEQEQESHLHEEQEREEEQESHLKQEQQQESHSKQEQEQELKQRRRPGGVSFKCPSFTSSSLCCFHDGNRRGPSFKEVRGRSPSSHKEDG</sequence>
<feature type="domain" description="TIR" evidence="2">
    <location>
        <begin position="10"/>
        <end position="183"/>
    </location>
</feature>
<feature type="compositionally biased region" description="Basic and acidic residues" evidence="1">
    <location>
        <begin position="894"/>
        <end position="907"/>
    </location>
</feature>
<evidence type="ECO:0000313" key="3">
    <source>
        <dbReference type="Proteomes" id="UP000827889"/>
    </source>
</evidence>
<dbReference type="Gene3D" id="3.40.50.10140">
    <property type="entry name" value="Toll/interleukin-1 receptor homology (TIR) domain"/>
    <property type="match status" value="1"/>
</dbReference>
<evidence type="ECO:0000256" key="1">
    <source>
        <dbReference type="SAM" id="MobiDB-lite"/>
    </source>
</evidence>
<dbReference type="InterPro" id="IPR035897">
    <property type="entry name" value="Toll_tir_struct_dom_sf"/>
</dbReference>
<proteinExistence type="predicted"/>
<feature type="region of interest" description="Disordered" evidence="1">
    <location>
        <begin position="870"/>
        <end position="1009"/>
    </location>
</feature>
<dbReference type="SUPFAM" id="SSF52200">
    <property type="entry name" value="Toll/Interleukin receptor TIR domain"/>
    <property type="match status" value="1"/>
</dbReference>
<gene>
    <name evidence="4" type="primary">LOC115742978</name>
</gene>
<dbReference type="Gene3D" id="3.80.10.10">
    <property type="entry name" value="Ribonuclease Inhibitor"/>
    <property type="match status" value="4"/>
</dbReference>
<dbReference type="Pfam" id="PF01582">
    <property type="entry name" value="TIR"/>
    <property type="match status" value="1"/>
</dbReference>
<feature type="compositionally biased region" description="Basic and acidic residues" evidence="1">
    <location>
        <begin position="939"/>
        <end position="961"/>
    </location>
</feature>
<dbReference type="PANTHER" id="PTHR11017:SF570">
    <property type="entry name" value="DISEASE RESISTANCE PROTEIN (TIR-NBS CLASS)-RELATED"/>
    <property type="match status" value="1"/>
</dbReference>
<dbReference type="Gene3D" id="3.40.50.300">
    <property type="entry name" value="P-loop containing nucleotide triphosphate hydrolases"/>
    <property type="match status" value="1"/>
</dbReference>
<dbReference type="InterPro" id="IPR044974">
    <property type="entry name" value="Disease_R_plants"/>
</dbReference>
<dbReference type="PRINTS" id="PR00364">
    <property type="entry name" value="DISEASERSIST"/>
</dbReference>
<evidence type="ECO:0000259" key="2">
    <source>
        <dbReference type="PROSITE" id="PS50104"/>
    </source>
</evidence>
<organism evidence="3 4">
    <name type="scientific">Rhodamnia argentea</name>
    <dbReference type="NCBI Taxonomy" id="178133"/>
    <lineage>
        <taxon>Eukaryota</taxon>
        <taxon>Viridiplantae</taxon>
        <taxon>Streptophyta</taxon>
        <taxon>Embryophyta</taxon>
        <taxon>Tracheophyta</taxon>
        <taxon>Spermatophyta</taxon>
        <taxon>Magnoliopsida</taxon>
        <taxon>eudicotyledons</taxon>
        <taxon>Gunneridae</taxon>
        <taxon>Pentapetalae</taxon>
        <taxon>rosids</taxon>
        <taxon>malvids</taxon>
        <taxon>Myrtales</taxon>
        <taxon>Myrtaceae</taxon>
        <taxon>Myrtoideae</taxon>
        <taxon>Myrteae</taxon>
        <taxon>Australasian group</taxon>
        <taxon>Rhodamnia</taxon>
    </lineage>
</organism>
<keyword evidence="3" id="KW-1185">Reference proteome</keyword>
<dbReference type="SMART" id="SM00255">
    <property type="entry name" value="TIR"/>
    <property type="match status" value="1"/>
</dbReference>
<dbReference type="SUPFAM" id="SSF52540">
    <property type="entry name" value="P-loop containing nucleoside triphosphate hydrolases"/>
    <property type="match status" value="1"/>
</dbReference>
<dbReference type="InterPro" id="IPR000157">
    <property type="entry name" value="TIR_dom"/>
</dbReference>
<dbReference type="PROSITE" id="PS50104">
    <property type="entry name" value="TIR"/>
    <property type="match status" value="1"/>
</dbReference>
<accession>A0ABM3HXD4</accession>
<dbReference type="InterPro" id="IPR032675">
    <property type="entry name" value="LRR_dom_sf"/>
</dbReference>
<evidence type="ECO:0000313" key="4">
    <source>
        <dbReference type="RefSeq" id="XP_048141262.1"/>
    </source>
</evidence>
<dbReference type="RefSeq" id="XP_048141262.1">
    <property type="nucleotide sequence ID" value="XM_048285305.1"/>
</dbReference>
<dbReference type="PANTHER" id="PTHR11017">
    <property type="entry name" value="LEUCINE-RICH REPEAT-CONTAINING PROTEIN"/>
    <property type="match status" value="1"/>
</dbReference>
<reference evidence="4" key="1">
    <citation type="submission" date="2025-08" db="UniProtKB">
        <authorList>
            <consortium name="RefSeq"/>
        </authorList>
    </citation>
    <scope>IDENTIFICATION</scope>
    <source>
        <tissue evidence="4">Leaf</tissue>
    </source>
</reference>
<feature type="compositionally biased region" description="Basic and acidic residues" evidence="1">
    <location>
        <begin position="986"/>
        <end position="1009"/>
    </location>
</feature>
<dbReference type="Proteomes" id="UP000827889">
    <property type="component" value="Chromosome 9"/>
</dbReference>
<protein>
    <submittedName>
        <fullName evidence="4">Protein SUPPRESSOR OF npr1-1, CONSTITUTIVE 1-like isoform X2</fullName>
    </submittedName>
</protein>
<name>A0ABM3HXD4_9MYRT</name>
<dbReference type="SUPFAM" id="SSF52058">
    <property type="entry name" value="L domain-like"/>
    <property type="match status" value="2"/>
</dbReference>
<dbReference type="InterPro" id="IPR027417">
    <property type="entry name" value="P-loop_NTPase"/>
</dbReference>